<proteinExistence type="inferred from homology"/>
<dbReference type="FunFam" id="3.90.550.10:FF:000252">
    <property type="entry name" value="Protein O-linked-mannose beta-1,2-N-acetylglucosaminyltransferase 1"/>
    <property type="match status" value="1"/>
</dbReference>
<comment type="subcellular location">
    <subcellularLocation>
        <location evidence="2">Golgi apparatus membrane</location>
        <topology evidence="2">Single-pass type II membrane protein</topology>
    </subcellularLocation>
</comment>
<evidence type="ECO:0000256" key="5">
    <source>
        <dbReference type="ARBA" id="ARBA00022676"/>
    </source>
</evidence>
<gene>
    <name evidence="18" type="ORF">BWQ96_06345</name>
</gene>
<dbReference type="Gene3D" id="3.10.180.20">
    <property type="entry name" value="N-Acetylglucosaminyltransferase I, Domain 2"/>
    <property type="match status" value="1"/>
</dbReference>
<dbReference type="SUPFAM" id="SSF53448">
    <property type="entry name" value="Nucleotide-diphospho-sugar transferases"/>
    <property type="match status" value="1"/>
</dbReference>
<feature type="region of interest" description="Disordered" evidence="17">
    <location>
        <begin position="1"/>
        <end position="30"/>
    </location>
</feature>
<evidence type="ECO:0000256" key="12">
    <source>
        <dbReference type="ARBA" id="ARBA00023136"/>
    </source>
</evidence>
<comment type="caution">
    <text evidence="18">The sequence shown here is derived from an EMBL/GenBank/DDBJ whole genome shotgun (WGS) entry which is preliminary data.</text>
</comment>
<keyword evidence="5 18" id="KW-0328">Glycosyltransferase</keyword>
<evidence type="ECO:0000256" key="16">
    <source>
        <dbReference type="ARBA" id="ARBA00049421"/>
    </source>
</evidence>
<dbReference type="STRING" id="448386.A0A2V3IPA3"/>
<keyword evidence="10" id="KW-1133">Transmembrane helix</keyword>
<feature type="compositionally biased region" description="Polar residues" evidence="17">
    <location>
        <begin position="10"/>
        <end position="30"/>
    </location>
</feature>
<keyword evidence="11" id="KW-0333">Golgi apparatus</keyword>
<evidence type="ECO:0000256" key="1">
    <source>
        <dbReference type="ARBA" id="ARBA00001936"/>
    </source>
</evidence>
<comment type="similarity">
    <text evidence="4">Belongs to the glycosyltransferase 13 family.</text>
</comment>
<dbReference type="InterPro" id="IPR029044">
    <property type="entry name" value="Nucleotide-diphossugar_trans"/>
</dbReference>
<evidence type="ECO:0000256" key="3">
    <source>
        <dbReference type="ARBA" id="ARBA00004922"/>
    </source>
</evidence>
<dbReference type="Proteomes" id="UP000247409">
    <property type="component" value="Unassembled WGS sequence"/>
</dbReference>
<evidence type="ECO:0000313" key="19">
    <source>
        <dbReference type="Proteomes" id="UP000247409"/>
    </source>
</evidence>
<evidence type="ECO:0000256" key="17">
    <source>
        <dbReference type="SAM" id="MobiDB-lite"/>
    </source>
</evidence>
<evidence type="ECO:0000256" key="11">
    <source>
        <dbReference type="ARBA" id="ARBA00023034"/>
    </source>
</evidence>
<dbReference type="AlphaFoldDB" id="A0A2V3IPA3"/>
<dbReference type="EMBL" id="NBIV01000108">
    <property type="protein sequence ID" value="PXF43879.1"/>
    <property type="molecule type" value="Genomic_DNA"/>
</dbReference>
<comment type="cofactor">
    <cofactor evidence="1">
        <name>Mn(2+)</name>
        <dbReference type="ChEBI" id="CHEBI:29035"/>
    </cofactor>
</comment>
<dbReference type="OrthoDB" id="4270at2759"/>
<keyword evidence="13" id="KW-0464">Manganese</keyword>
<evidence type="ECO:0000256" key="15">
    <source>
        <dbReference type="ARBA" id="ARBA00041712"/>
    </source>
</evidence>
<reference evidence="18 19" key="1">
    <citation type="journal article" date="2018" name="Mol. Biol. Evol.">
        <title>Analysis of the draft genome of the red seaweed Gracilariopsis chorda provides insights into genome size evolution in Rhodophyta.</title>
        <authorList>
            <person name="Lee J."/>
            <person name="Yang E.C."/>
            <person name="Graf L."/>
            <person name="Yang J.H."/>
            <person name="Qiu H."/>
            <person name="Zel Zion U."/>
            <person name="Chan C.X."/>
            <person name="Stephens T.G."/>
            <person name="Weber A.P.M."/>
            <person name="Boo G.H."/>
            <person name="Boo S.M."/>
            <person name="Kim K.M."/>
            <person name="Shin Y."/>
            <person name="Jung M."/>
            <person name="Lee S.J."/>
            <person name="Yim H.S."/>
            <person name="Lee J.H."/>
            <person name="Bhattacharya D."/>
            <person name="Yoon H.S."/>
        </authorList>
    </citation>
    <scope>NUCLEOTIDE SEQUENCE [LARGE SCALE GENOMIC DNA]</scope>
    <source>
        <strain evidence="18 19">SKKU-2015</strain>
        <tissue evidence="18">Whole body</tissue>
    </source>
</reference>
<dbReference type="EC" id="2.4.1.101" evidence="14"/>
<keyword evidence="19" id="KW-1185">Reference proteome</keyword>
<dbReference type="PANTHER" id="PTHR10468:SF0">
    <property type="entry name" value="ALPHA-1,3-MANNOSYL-GLYCOPROTEIN 2-BETA-N-ACETYLGLUCOSAMINYLTRANSFERASE"/>
    <property type="match status" value="1"/>
</dbReference>
<keyword evidence="12" id="KW-0472">Membrane</keyword>
<evidence type="ECO:0000313" key="18">
    <source>
        <dbReference type="EMBL" id="PXF43879.1"/>
    </source>
</evidence>
<keyword evidence="9" id="KW-0735">Signal-anchor</keyword>
<evidence type="ECO:0000256" key="14">
    <source>
        <dbReference type="ARBA" id="ARBA00038949"/>
    </source>
</evidence>
<evidence type="ECO:0000256" key="8">
    <source>
        <dbReference type="ARBA" id="ARBA00022723"/>
    </source>
</evidence>
<dbReference type="GO" id="GO:0000139">
    <property type="term" value="C:Golgi membrane"/>
    <property type="evidence" value="ECO:0007669"/>
    <property type="project" value="UniProtKB-SubCell"/>
</dbReference>
<dbReference type="GO" id="GO:0003827">
    <property type="term" value="F:alpha-1,3-mannosylglycoprotein 2-beta-N-acetylglucosaminyltransferase activity"/>
    <property type="evidence" value="ECO:0007669"/>
    <property type="project" value="UniProtKB-EC"/>
</dbReference>
<evidence type="ECO:0000256" key="9">
    <source>
        <dbReference type="ARBA" id="ARBA00022968"/>
    </source>
</evidence>
<dbReference type="Pfam" id="PF03071">
    <property type="entry name" value="GNT-I"/>
    <property type="match status" value="1"/>
</dbReference>
<evidence type="ECO:0000256" key="13">
    <source>
        <dbReference type="ARBA" id="ARBA00023211"/>
    </source>
</evidence>
<protein>
    <recommendedName>
        <fullName evidence="14">alpha-1,3-mannosyl-glycoprotein 2-beta-N-acetylglucosaminyltransferase</fullName>
        <ecNumber evidence="14">2.4.1.101</ecNumber>
    </recommendedName>
    <alternativeName>
        <fullName evidence="15">N-glycosyl-oligosaccharide-glycoprotein N-acetylglucosaminyltransferase I</fullName>
    </alternativeName>
</protein>
<dbReference type="InterPro" id="IPR052261">
    <property type="entry name" value="Glycosyltransferase_13"/>
</dbReference>
<evidence type="ECO:0000256" key="7">
    <source>
        <dbReference type="ARBA" id="ARBA00022692"/>
    </source>
</evidence>
<dbReference type="PANTHER" id="PTHR10468">
    <property type="entry name" value="PROTEIN O-LINKED-MANNOSE BETA-1,2-N-ACETYLGLUCOSAMINYLTRANSFERASE 1/ALPHA-1,3-MANNOSYL-GLYCOPROTEIN 2-BETA-N-ACETYLGLUCOSAMINYLTRANSFERASE"/>
    <property type="match status" value="1"/>
</dbReference>
<keyword evidence="8" id="KW-0479">Metal-binding</keyword>
<comment type="catalytic activity">
    <reaction evidence="16">
        <text>N(4)-(alpha-D-Man-(1-&gt;3)-[alpha-D-Man-(1-&gt;3)-[alpha-D-Man-(1-&gt;6)]-alpha-D-Man-(1-&gt;6)]-beta-D-Man-(1-&gt;4)-beta-D-GlcNAc-(1-&gt;4)-beta-D-GlcNAc)-L-asparaginyl-[protein] (N-glucan mannose isomer 5A1,2) + UDP-N-acetyl-alpha-D-glucosamine = N(4)-{beta-D-GlcNAc-(1-&gt;2)-alpha-D-Man-(1-&gt;3)-[alpha-D-Man-(1-&gt;3)-[alpha-D-Man-(1-&gt;6)]-alpha-D-Man-(1-&gt;6)]-beta-D-Man-(1-&gt;4)-beta-D-GlcNAc-(1-&gt;4)-beta-D-GlcNAc}-L-asparaginyl-[protein] + UDP + H(+)</text>
        <dbReference type="Rhea" id="RHEA:11456"/>
        <dbReference type="Rhea" id="RHEA-COMP:14367"/>
        <dbReference type="Rhea" id="RHEA-COMP:14368"/>
        <dbReference type="ChEBI" id="CHEBI:15378"/>
        <dbReference type="ChEBI" id="CHEBI:57705"/>
        <dbReference type="ChEBI" id="CHEBI:58223"/>
        <dbReference type="ChEBI" id="CHEBI:59087"/>
        <dbReference type="ChEBI" id="CHEBI:60625"/>
        <dbReference type="EC" id="2.4.1.101"/>
    </reaction>
</comment>
<name>A0A2V3IPA3_9FLOR</name>
<sequence length="436" mass="50496">MENRLKEHSSAQPTSQTPGRGNLVQTSSPSNKSTWRLCAVWVARFLVIILFILSKAKLVIIEETSPTHTIQQPSIPSSTAVLLFTHSRHDYLNRSLTSLFTHHPQTSELPIFVSKDQQDKEYPNVDKLVAEFSRRAALQGITFKSWSHAKCYEDDVTNDEAFIDNIAYRRISRHYKWALSRIFDPAISGFDVRRVVILEDDIEIASDMLNYFVAFTPMLENDPSLFCVSAWNDNGIPDLALNESQFHRTDFFPGLGWMLTRKLWTELKPKWPLMFWDDWLRHEEQTKGRHCIRPEVSRTANFGEKGVSQSFHFQKHVSRVTVAKNGVNFSQLNLSYLEPEEYDNMLFGRMKKAKRLRFSNYLTSRPQDCDVIAFYPDNNMEAISRRTGIMGDHRNGMRRTSYKGVIVIPWNGHWAFLVSRSWKAPEGFDLEGEECC</sequence>
<evidence type="ECO:0000256" key="2">
    <source>
        <dbReference type="ARBA" id="ARBA00004323"/>
    </source>
</evidence>
<dbReference type="Gene3D" id="3.90.550.10">
    <property type="entry name" value="Spore Coat Polysaccharide Biosynthesis Protein SpsA, Chain A"/>
    <property type="match status" value="1"/>
</dbReference>
<evidence type="ECO:0000256" key="6">
    <source>
        <dbReference type="ARBA" id="ARBA00022679"/>
    </source>
</evidence>
<dbReference type="GO" id="GO:0046872">
    <property type="term" value="F:metal ion binding"/>
    <property type="evidence" value="ECO:0007669"/>
    <property type="project" value="UniProtKB-KW"/>
</dbReference>
<accession>A0A2V3IPA3</accession>
<dbReference type="InterPro" id="IPR004139">
    <property type="entry name" value="Glyco_trans_13"/>
</dbReference>
<comment type="pathway">
    <text evidence="3">Protein modification; protein glycosylation.</text>
</comment>
<dbReference type="UniPathway" id="UPA00378"/>
<evidence type="ECO:0000256" key="4">
    <source>
        <dbReference type="ARBA" id="ARBA00006492"/>
    </source>
</evidence>
<evidence type="ECO:0000256" key="10">
    <source>
        <dbReference type="ARBA" id="ARBA00022989"/>
    </source>
</evidence>
<organism evidence="18 19">
    <name type="scientific">Gracilariopsis chorda</name>
    <dbReference type="NCBI Taxonomy" id="448386"/>
    <lineage>
        <taxon>Eukaryota</taxon>
        <taxon>Rhodophyta</taxon>
        <taxon>Florideophyceae</taxon>
        <taxon>Rhodymeniophycidae</taxon>
        <taxon>Gracilariales</taxon>
        <taxon>Gracilariaceae</taxon>
        <taxon>Gracilariopsis</taxon>
    </lineage>
</organism>
<keyword evidence="6 18" id="KW-0808">Transferase</keyword>
<keyword evidence="7" id="KW-0812">Transmembrane</keyword>